<organism evidence="3 4">
    <name type="scientific">Zasmidium cellare</name>
    <name type="common">Wine cellar mold</name>
    <name type="synonym">Racodium cellare</name>
    <dbReference type="NCBI Taxonomy" id="395010"/>
    <lineage>
        <taxon>Eukaryota</taxon>
        <taxon>Fungi</taxon>
        <taxon>Dikarya</taxon>
        <taxon>Ascomycota</taxon>
        <taxon>Pezizomycotina</taxon>
        <taxon>Dothideomycetes</taxon>
        <taxon>Dothideomycetidae</taxon>
        <taxon>Mycosphaerellales</taxon>
        <taxon>Mycosphaerellaceae</taxon>
        <taxon>Zasmidium</taxon>
    </lineage>
</organism>
<evidence type="ECO:0000313" key="3">
    <source>
        <dbReference type="EMBL" id="KAK4502579.1"/>
    </source>
</evidence>
<keyword evidence="1" id="KW-1133">Transmembrane helix</keyword>
<evidence type="ECO:0000259" key="2">
    <source>
        <dbReference type="Pfam" id="PF12697"/>
    </source>
</evidence>
<sequence>MATMLKDTPGNRRSIRFVISILQAYGPFCVAYTIWVLAARFWQPLSFGRDRFLNNYVLWSLWAPEAVFYLFFVGYNLYIQRKAIHPPKRSREERRALFGKVRSEIYDPAAFLSGWFRGSPVEDIGRDELRKFTNWAFWDGRAGETEEPGDEAEIEEYIEKIGRMMPKGFLEGPGKARSLRLTLDPIEIESRTLLWYSIIMLVDTLTISLFLTNGFEYHRRSLPRLAAVFPPRPAALLTRHVSVVPGFSYFLRRHTSKTRLPIVFIHGIGVGLLTHAFFLDELRQALNADADEDDQVGIVAIEVLQISSRITTSIPRRAEFVSQLTNIIDHHFGTGRFVLASHSYGSVMSTHVMNDPHLSPRISATLLIDPVSILLHMPDVAYNFTVRPPVRANEWQLWYFASKDPQIAHTLGRHFFWSENVLWRDQIDHLMVNHNMRLTASLSSDDLIVNTNAVRAYLAERDLPDPVLVEDVTGHKQMHLRTHSDASSEKSKRWQGNGLEVLWWDGYDHAGVFDSQQDRAKLVDVLSEYVKGQ</sequence>
<dbReference type="PANTHER" id="PTHR37471:SF1">
    <property type="entry name" value="AB HYDROLASE-1 DOMAIN-CONTAINING PROTEIN"/>
    <property type="match status" value="1"/>
</dbReference>
<feature type="domain" description="AB hydrolase-1" evidence="2">
    <location>
        <begin position="262"/>
        <end position="516"/>
    </location>
</feature>
<dbReference type="EMBL" id="JAXOVC010000004">
    <property type="protein sequence ID" value="KAK4502579.1"/>
    <property type="molecule type" value="Genomic_DNA"/>
</dbReference>
<dbReference type="Pfam" id="PF12697">
    <property type="entry name" value="Abhydrolase_6"/>
    <property type="match status" value="1"/>
</dbReference>
<gene>
    <name evidence="3" type="ORF">PRZ48_006005</name>
</gene>
<reference evidence="3 4" key="1">
    <citation type="journal article" date="2023" name="G3 (Bethesda)">
        <title>A chromosome-level genome assembly of Zasmidium syzygii isolated from banana leaves.</title>
        <authorList>
            <person name="van Westerhoven A.C."/>
            <person name="Mehrabi R."/>
            <person name="Talebi R."/>
            <person name="Steentjes M.B.F."/>
            <person name="Corcolon B."/>
            <person name="Chong P.A."/>
            <person name="Kema G.H.J."/>
            <person name="Seidl M.F."/>
        </authorList>
    </citation>
    <scope>NUCLEOTIDE SEQUENCE [LARGE SCALE GENOMIC DNA]</scope>
    <source>
        <strain evidence="3 4">P124</strain>
    </source>
</reference>
<dbReference type="Proteomes" id="UP001305779">
    <property type="component" value="Unassembled WGS sequence"/>
</dbReference>
<keyword evidence="1" id="KW-0812">Transmembrane</keyword>
<dbReference type="SUPFAM" id="SSF53474">
    <property type="entry name" value="alpha/beta-Hydrolases"/>
    <property type="match status" value="1"/>
</dbReference>
<feature type="transmembrane region" description="Helical" evidence="1">
    <location>
        <begin position="260"/>
        <end position="279"/>
    </location>
</feature>
<protein>
    <recommendedName>
        <fullName evidence="2">AB hydrolase-1 domain-containing protein</fullName>
    </recommendedName>
</protein>
<dbReference type="InterPro" id="IPR000073">
    <property type="entry name" value="AB_hydrolase_1"/>
</dbReference>
<dbReference type="PANTHER" id="PTHR37471">
    <property type="entry name" value="UNNAMED PRODUCT"/>
    <property type="match status" value="1"/>
</dbReference>
<dbReference type="Gene3D" id="3.40.50.1820">
    <property type="entry name" value="alpha/beta hydrolase"/>
    <property type="match status" value="1"/>
</dbReference>
<accession>A0ABR0ELV7</accession>
<proteinExistence type="predicted"/>
<name>A0ABR0ELV7_ZASCE</name>
<dbReference type="InterPro" id="IPR029058">
    <property type="entry name" value="AB_hydrolase_fold"/>
</dbReference>
<comment type="caution">
    <text evidence="3">The sequence shown here is derived from an EMBL/GenBank/DDBJ whole genome shotgun (WGS) entry which is preliminary data.</text>
</comment>
<feature type="transmembrane region" description="Helical" evidence="1">
    <location>
        <begin position="21"/>
        <end position="42"/>
    </location>
</feature>
<evidence type="ECO:0000313" key="4">
    <source>
        <dbReference type="Proteomes" id="UP001305779"/>
    </source>
</evidence>
<keyword evidence="1" id="KW-0472">Membrane</keyword>
<feature type="transmembrane region" description="Helical" evidence="1">
    <location>
        <begin position="62"/>
        <end position="79"/>
    </location>
</feature>
<keyword evidence="4" id="KW-1185">Reference proteome</keyword>
<evidence type="ECO:0000256" key="1">
    <source>
        <dbReference type="SAM" id="Phobius"/>
    </source>
</evidence>